<comment type="caution">
    <text evidence="4">The sequence shown here is derived from an EMBL/GenBank/DDBJ whole genome shotgun (WGS) entry which is preliminary data.</text>
</comment>
<dbReference type="InterPro" id="IPR036291">
    <property type="entry name" value="NAD(P)-bd_dom_sf"/>
</dbReference>
<organism evidence="4 5">
    <name type="scientific">Paractinoplanes bogorensis</name>
    <dbReference type="NCBI Taxonomy" id="1610840"/>
    <lineage>
        <taxon>Bacteria</taxon>
        <taxon>Bacillati</taxon>
        <taxon>Actinomycetota</taxon>
        <taxon>Actinomycetes</taxon>
        <taxon>Micromonosporales</taxon>
        <taxon>Micromonosporaceae</taxon>
        <taxon>Paractinoplanes</taxon>
    </lineage>
</organism>
<keyword evidence="2" id="KW-0560">Oxidoreductase</keyword>
<dbReference type="InterPro" id="IPR002347">
    <property type="entry name" value="SDR_fam"/>
</dbReference>
<evidence type="ECO:0000256" key="3">
    <source>
        <dbReference type="RuleBase" id="RU000363"/>
    </source>
</evidence>
<proteinExistence type="inferred from homology"/>
<sequence>MPTSGQLAIVTGASSGIGHATAVALARHGYHVLAGVRRPADVDFGGQPGIEVVRLDITNDDDVRAVAERVGDGSRYARIALVNNAGVSSNSPVELLPLAGWRDQLEVNLLGHIRMITALLPALTESEAGRIVNVSSAATLVTSPTTGAYAAAKAGLEKVSDALRRELVATRTKVVVVQPGAVKTGGWEKAMNSHGPELTPAQHGRYDDLTAAVDRTAQRFADGGSDVAVAVRTIVRAVESPRPRTHCRIGTDAKLMRLISGVLPPSAQDRLVGVLAGTRGIRPAD</sequence>
<dbReference type="SUPFAM" id="SSF51735">
    <property type="entry name" value="NAD(P)-binding Rossmann-fold domains"/>
    <property type="match status" value="1"/>
</dbReference>
<dbReference type="PRINTS" id="PR00080">
    <property type="entry name" value="SDRFAMILY"/>
</dbReference>
<keyword evidence="5" id="KW-1185">Reference proteome</keyword>
<dbReference type="PRINTS" id="PR00081">
    <property type="entry name" value="GDHRDH"/>
</dbReference>
<evidence type="ECO:0000313" key="4">
    <source>
        <dbReference type="EMBL" id="MBU2661926.1"/>
    </source>
</evidence>
<dbReference type="Pfam" id="PF00106">
    <property type="entry name" value="adh_short"/>
    <property type="match status" value="1"/>
</dbReference>
<accession>A0ABS5YG29</accession>
<dbReference type="RefSeq" id="WP_215783935.1">
    <property type="nucleotide sequence ID" value="NZ_JAHKKG010000001.1"/>
</dbReference>
<dbReference type="EMBL" id="JAHKKG010000001">
    <property type="protein sequence ID" value="MBU2661926.1"/>
    <property type="molecule type" value="Genomic_DNA"/>
</dbReference>
<dbReference type="PANTHER" id="PTHR44169">
    <property type="entry name" value="NADPH-DEPENDENT 1-ACYLDIHYDROXYACETONE PHOSPHATE REDUCTASE"/>
    <property type="match status" value="1"/>
</dbReference>
<protein>
    <submittedName>
        <fullName evidence="4">SDR family NAD(P)-dependent oxidoreductase</fullName>
    </submittedName>
</protein>
<evidence type="ECO:0000256" key="1">
    <source>
        <dbReference type="ARBA" id="ARBA00006484"/>
    </source>
</evidence>
<comment type="similarity">
    <text evidence="1 3">Belongs to the short-chain dehydrogenases/reductases (SDR) family.</text>
</comment>
<name>A0ABS5YG29_9ACTN</name>
<gene>
    <name evidence="4" type="ORF">KOI35_00245</name>
</gene>
<dbReference type="Proteomes" id="UP001519654">
    <property type="component" value="Unassembled WGS sequence"/>
</dbReference>
<dbReference type="Gene3D" id="3.40.50.720">
    <property type="entry name" value="NAD(P)-binding Rossmann-like Domain"/>
    <property type="match status" value="1"/>
</dbReference>
<dbReference type="PANTHER" id="PTHR44169:SF6">
    <property type="entry name" value="NADPH-DEPENDENT 1-ACYLDIHYDROXYACETONE PHOSPHATE REDUCTASE"/>
    <property type="match status" value="1"/>
</dbReference>
<evidence type="ECO:0000256" key="2">
    <source>
        <dbReference type="ARBA" id="ARBA00023002"/>
    </source>
</evidence>
<evidence type="ECO:0000313" key="5">
    <source>
        <dbReference type="Proteomes" id="UP001519654"/>
    </source>
</evidence>
<reference evidence="4 5" key="1">
    <citation type="submission" date="2021-06" db="EMBL/GenBank/DDBJ databases">
        <title>Actinoplanes lichenicola sp. nov., and Actinoplanes ovalisporus sp. nov., isolated from lichen in Thailand.</title>
        <authorList>
            <person name="Saeng-In P."/>
            <person name="Kanchanasin P."/>
            <person name="Yuki M."/>
            <person name="Kudo T."/>
            <person name="Ohkuma M."/>
            <person name="Phongsopitanun W."/>
            <person name="Tanasupawat S."/>
        </authorList>
    </citation>
    <scope>NUCLEOTIDE SEQUENCE [LARGE SCALE GENOMIC DNA]</scope>
    <source>
        <strain evidence="4 5">NBRC 110975</strain>
    </source>
</reference>